<proteinExistence type="inferred from homology"/>
<evidence type="ECO:0000259" key="9">
    <source>
        <dbReference type="PROSITE" id="PS51314"/>
    </source>
</evidence>
<evidence type="ECO:0000256" key="8">
    <source>
        <dbReference type="SAM" id="Coils"/>
    </source>
</evidence>
<dbReference type="PANTHER" id="PTHR13678:SF12">
    <property type="entry name" value="VACUOLAR PROTEIN SORTING-ASSOCIATED PROTEIN 37D"/>
    <property type="match status" value="1"/>
</dbReference>
<sequence length="286" mass="32406">MFRSRSSPSSSADGLGSLSTGQLRQLLHDEPKVQRIIQLSKKVQSLQSEQERYSMANYIMAKKNLSLRPWLENGKANLASKYQQLQEVKMACQEKQRKLEIHLQKWNLQAAVIHIQAELDRAEAESEAQVERFLEGTVSLNSFLETFQSGRKGVHLRKCQLEKLQEVLLRNQRIQHSLQARLNIAASQSSRVCRVPVSQHSAAPRTYRLTPAFLISSDKAAPFPLPSAPPYRILPPLGTQVDQCRVSQPRAQSLNLPHGLVAYIPLVSPKPYKSNYADKLYQPPHR</sequence>
<dbReference type="GO" id="GO:0006612">
    <property type="term" value="P:protein targeting to membrane"/>
    <property type="evidence" value="ECO:0007669"/>
    <property type="project" value="TreeGrafter"/>
</dbReference>
<keyword evidence="4" id="KW-0967">Endosome</keyword>
<evidence type="ECO:0000256" key="5">
    <source>
        <dbReference type="ARBA" id="ARBA00022927"/>
    </source>
</evidence>
<accession>A0A6P7WUE8</accession>
<dbReference type="PANTHER" id="PTHR13678">
    <property type="entry name" value="VACUOLAR PROTEIN SORTING-ASSOCIATED PROTEIN 37"/>
    <property type="match status" value="1"/>
</dbReference>
<evidence type="ECO:0000256" key="3">
    <source>
        <dbReference type="ARBA" id="ARBA00022448"/>
    </source>
</evidence>
<dbReference type="PROSITE" id="PS51314">
    <property type="entry name" value="VPS37_C"/>
    <property type="match status" value="1"/>
</dbReference>
<reference evidence="11" key="1">
    <citation type="submission" date="2025-08" db="UniProtKB">
        <authorList>
            <consortium name="RefSeq"/>
        </authorList>
    </citation>
    <scope>IDENTIFICATION</scope>
</reference>
<evidence type="ECO:0000256" key="2">
    <source>
        <dbReference type="ARBA" id="ARBA00007617"/>
    </source>
</evidence>
<keyword evidence="5 7" id="KW-0653">Protein transport</keyword>
<dbReference type="Proteomes" id="UP000515156">
    <property type="component" value="Chromosome 13"/>
</dbReference>
<organism evidence="10 11">
    <name type="scientific">Microcaecilia unicolor</name>
    <dbReference type="NCBI Taxonomy" id="1415580"/>
    <lineage>
        <taxon>Eukaryota</taxon>
        <taxon>Metazoa</taxon>
        <taxon>Chordata</taxon>
        <taxon>Craniata</taxon>
        <taxon>Vertebrata</taxon>
        <taxon>Euteleostomi</taxon>
        <taxon>Amphibia</taxon>
        <taxon>Gymnophiona</taxon>
        <taxon>Siphonopidae</taxon>
        <taxon>Microcaecilia</taxon>
    </lineage>
</organism>
<dbReference type="CTD" id="155382"/>
<comment type="subcellular location">
    <subcellularLocation>
        <location evidence="1">Late endosome membrane</location>
        <topology evidence="1">Peripheral membrane protein</topology>
    </subcellularLocation>
</comment>
<evidence type="ECO:0000256" key="4">
    <source>
        <dbReference type="ARBA" id="ARBA00022753"/>
    </source>
</evidence>
<dbReference type="GO" id="GO:0006623">
    <property type="term" value="P:protein targeting to vacuole"/>
    <property type="evidence" value="ECO:0007669"/>
    <property type="project" value="TreeGrafter"/>
</dbReference>
<name>A0A6P7WUE8_9AMPH</name>
<dbReference type="AlphaFoldDB" id="A0A6P7WUE8"/>
<evidence type="ECO:0000313" key="10">
    <source>
        <dbReference type="Proteomes" id="UP000515156"/>
    </source>
</evidence>
<protein>
    <submittedName>
        <fullName evidence="11">Vacuolar protein sorting-associated protein 37D isoform X1</fullName>
    </submittedName>
</protein>
<evidence type="ECO:0000256" key="6">
    <source>
        <dbReference type="ARBA" id="ARBA00025010"/>
    </source>
</evidence>
<feature type="domain" description="VPS37 C-terminal" evidence="9">
    <location>
        <begin position="89"/>
        <end position="178"/>
    </location>
</feature>
<comment type="similarity">
    <text evidence="2">Belongs to the VPS37 family.</text>
</comment>
<dbReference type="InParanoid" id="A0A6P7WUE8"/>
<evidence type="ECO:0000313" key="11">
    <source>
        <dbReference type="RefSeq" id="XP_030041479.1"/>
    </source>
</evidence>
<dbReference type="GO" id="GO:0031902">
    <property type="term" value="C:late endosome membrane"/>
    <property type="evidence" value="ECO:0007669"/>
    <property type="project" value="UniProtKB-SubCell"/>
</dbReference>
<keyword evidence="8" id="KW-0175">Coiled coil</keyword>
<gene>
    <name evidence="11" type="primary">VPS37D</name>
</gene>
<dbReference type="KEGG" id="muo:115456499"/>
<dbReference type="OrthoDB" id="8921242at2759"/>
<dbReference type="RefSeq" id="XP_030041479.1">
    <property type="nucleotide sequence ID" value="XM_030185619.1"/>
</dbReference>
<dbReference type="Pfam" id="PF07200">
    <property type="entry name" value="Mod_r"/>
    <property type="match status" value="1"/>
</dbReference>
<comment type="function">
    <text evidence="6">Component of the ESCRT-I complex, a regulator of vesicular trafficking process. Required for the sorting of endocytic ubiquitinated cargos into multivesicular bodies. May be involved in cell growth and differentiation.</text>
</comment>
<dbReference type="FunCoup" id="A0A6P7WUE8">
    <property type="interactions" value="359"/>
</dbReference>
<dbReference type="GO" id="GO:0043162">
    <property type="term" value="P:ubiquitin-dependent protein catabolic process via the multivesicular body sorting pathway"/>
    <property type="evidence" value="ECO:0007669"/>
    <property type="project" value="TreeGrafter"/>
</dbReference>
<evidence type="ECO:0000256" key="1">
    <source>
        <dbReference type="ARBA" id="ARBA00004633"/>
    </source>
</evidence>
<feature type="coiled-coil region" evidence="8">
    <location>
        <begin position="75"/>
        <end position="125"/>
    </location>
</feature>
<dbReference type="GeneID" id="115456499"/>
<dbReference type="GO" id="GO:0000813">
    <property type="term" value="C:ESCRT I complex"/>
    <property type="evidence" value="ECO:0007669"/>
    <property type="project" value="TreeGrafter"/>
</dbReference>
<keyword evidence="10" id="KW-1185">Reference proteome</keyword>
<keyword evidence="3 7" id="KW-0813">Transport</keyword>
<evidence type="ECO:0000256" key="7">
    <source>
        <dbReference type="PROSITE-ProRule" id="PRU00646"/>
    </source>
</evidence>
<dbReference type="InterPro" id="IPR009851">
    <property type="entry name" value="Mod_r"/>
</dbReference>